<comment type="catalytic activity">
    <reaction evidence="15 17 19">
        <text>(6S)-NADHX + ADP = AMP + phosphate + NADH + H(+)</text>
        <dbReference type="Rhea" id="RHEA:32223"/>
        <dbReference type="ChEBI" id="CHEBI:15378"/>
        <dbReference type="ChEBI" id="CHEBI:43474"/>
        <dbReference type="ChEBI" id="CHEBI:57945"/>
        <dbReference type="ChEBI" id="CHEBI:64074"/>
        <dbReference type="ChEBI" id="CHEBI:456215"/>
        <dbReference type="ChEBI" id="CHEBI:456216"/>
        <dbReference type="EC" id="4.2.1.136"/>
    </reaction>
</comment>
<evidence type="ECO:0000256" key="13">
    <source>
        <dbReference type="ARBA" id="ARBA00023268"/>
    </source>
</evidence>
<dbReference type="InterPro" id="IPR029056">
    <property type="entry name" value="Ribokinase-like"/>
</dbReference>
<comment type="function">
    <text evidence="18">Catalyzes the epimerization of the S- and R-forms of NAD(P)HX, a damaged form of NAD(P)H that is a result of enzymatic or heat-dependent hydration. This is a prerequisite for the S-specific NAD(P)H-hydrate dehydratase to allow the repair of both epimers of NAD(P)HX.</text>
</comment>
<dbReference type="GO" id="GO:0046496">
    <property type="term" value="P:nicotinamide nucleotide metabolic process"/>
    <property type="evidence" value="ECO:0007669"/>
    <property type="project" value="UniProtKB-UniRule"/>
</dbReference>
<comment type="caution">
    <text evidence="22">The sequence shown here is derived from an EMBL/GenBank/DDBJ whole genome shotgun (WGS) entry which is preliminary data.</text>
</comment>
<feature type="binding site" evidence="18">
    <location>
        <begin position="58"/>
        <end position="62"/>
    </location>
    <ligand>
        <name>(6S)-NADPHX</name>
        <dbReference type="ChEBI" id="CHEBI:64076"/>
    </ligand>
</feature>
<feature type="binding site" evidence="18">
    <location>
        <position position="156"/>
    </location>
    <ligand>
        <name>K(+)</name>
        <dbReference type="ChEBI" id="CHEBI:29103"/>
    </ligand>
</feature>
<comment type="subunit">
    <text evidence="17">Homotetramer.</text>
</comment>
<dbReference type="InterPro" id="IPR004443">
    <property type="entry name" value="YjeF_N_dom"/>
</dbReference>
<dbReference type="RefSeq" id="WP_004606163.1">
    <property type="nucleotide sequence ID" value="NZ_AP024846.1"/>
</dbReference>
<dbReference type="PROSITE" id="PS01050">
    <property type="entry name" value="YJEF_C_2"/>
    <property type="match status" value="1"/>
</dbReference>
<evidence type="ECO:0000256" key="5">
    <source>
        <dbReference type="ARBA" id="ARBA00022723"/>
    </source>
</evidence>
<comment type="cofactor">
    <cofactor evidence="17">
        <name>Mg(2+)</name>
        <dbReference type="ChEBI" id="CHEBI:18420"/>
    </cofactor>
</comment>
<evidence type="ECO:0000256" key="18">
    <source>
        <dbReference type="HAMAP-Rule" id="MF_01966"/>
    </source>
</evidence>
<dbReference type="GO" id="GO:0046872">
    <property type="term" value="F:metal ion binding"/>
    <property type="evidence" value="ECO:0007669"/>
    <property type="project" value="UniProtKB-UniRule"/>
</dbReference>
<comment type="function">
    <text evidence="14 19">Bifunctional enzyme that catalyzes the epimerization of the S- and R-forms of NAD(P)HX and the dehydration of the S-form of NAD(P)HX at the expense of ADP, which is converted to AMP. This allows the repair of both epimers of NAD(P)HX, a damaged form of NAD(P)H that is a result of enzymatic or heat-dependent hydration.</text>
</comment>
<dbReference type="InterPro" id="IPR036652">
    <property type="entry name" value="YjeF_N_dom_sf"/>
</dbReference>
<evidence type="ECO:0000256" key="8">
    <source>
        <dbReference type="ARBA" id="ARBA00022857"/>
    </source>
</evidence>
<feature type="binding site" evidence="18">
    <location>
        <position position="153"/>
    </location>
    <ligand>
        <name>(6S)-NADPHX</name>
        <dbReference type="ChEBI" id="CHEBI:64076"/>
    </ligand>
</feature>
<organism evidence="22 23">
    <name type="scientific">Clostridium scindens (strain JCM 10418 / VPI 12708)</name>
    <dbReference type="NCBI Taxonomy" id="29347"/>
    <lineage>
        <taxon>Bacteria</taxon>
        <taxon>Bacillati</taxon>
        <taxon>Bacillota</taxon>
        <taxon>Clostridia</taxon>
        <taxon>Lachnospirales</taxon>
        <taxon>Lachnospiraceae</taxon>
    </lineage>
</organism>
<keyword evidence="10 17" id="KW-0520">NAD</keyword>
<comment type="similarity">
    <text evidence="3 19">In the N-terminal section; belongs to the NnrE/AIBP family.</text>
</comment>
<feature type="domain" description="YjeF C-terminal" evidence="20">
    <location>
        <begin position="220"/>
        <end position="496"/>
    </location>
</feature>
<evidence type="ECO:0000256" key="3">
    <source>
        <dbReference type="ARBA" id="ARBA00006001"/>
    </source>
</evidence>
<evidence type="ECO:0000256" key="10">
    <source>
        <dbReference type="ARBA" id="ARBA00023027"/>
    </source>
</evidence>
<dbReference type="GO" id="GO:0005524">
    <property type="term" value="F:ATP binding"/>
    <property type="evidence" value="ECO:0007669"/>
    <property type="project" value="UniProtKB-UniRule"/>
</dbReference>
<comment type="similarity">
    <text evidence="18">Belongs to the NnrE/AIBP family.</text>
</comment>
<comment type="similarity">
    <text evidence="17">Belongs to the NnrD/CARKD family.</text>
</comment>
<feature type="binding site" evidence="18">
    <location>
        <begin position="124"/>
        <end position="130"/>
    </location>
    <ligand>
        <name>(6S)-NADPHX</name>
        <dbReference type="ChEBI" id="CHEBI:64076"/>
    </ligand>
</feature>
<dbReference type="GO" id="GO:0052855">
    <property type="term" value="F:ADP-dependent NAD(P)H-hydrate dehydratase activity"/>
    <property type="evidence" value="ECO:0007669"/>
    <property type="project" value="UniProtKB-UniRule"/>
</dbReference>
<gene>
    <name evidence="18" type="primary">nnrE</name>
    <name evidence="17" type="synonym">nnrD</name>
    <name evidence="22" type="ORF">FYJ37_08830</name>
</gene>
<dbReference type="EC" id="4.2.1.136" evidence="19"/>
<evidence type="ECO:0000256" key="7">
    <source>
        <dbReference type="ARBA" id="ARBA00022840"/>
    </source>
</evidence>
<dbReference type="InterPro" id="IPR017953">
    <property type="entry name" value="Carbohydrate_kinase_pred_CS"/>
</dbReference>
<evidence type="ECO:0000256" key="15">
    <source>
        <dbReference type="ARBA" id="ARBA00048238"/>
    </source>
</evidence>
<keyword evidence="11 18" id="KW-0413">Isomerase</keyword>
<feature type="binding site" evidence="17">
    <location>
        <position position="255"/>
    </location>
    <ligand>
        <name>(6S)-NADPHX</name>
        <dbReference type="ChEBI" id="CHEBI:64076"/>
    </ligand>
</feature>
<dbReference type="PANTHER" id="PTHR12592">
    <property type="entry name" value="ATP-DEPENDENT (S)-NAD(P)H-HYDRATE DEHYDRATASE FAMILY MEMBER"/>
    <property type="match status" value="1"/>
</dbReference>
<name>A0A844FBP5_CLOSV</name>
<dbReference type="HAMAP" id="MF_01965">
    <property type="entry name" value="NADHX_dehydratase"/>
    <property type="match status" value="1"/>
</dbReference>
<dbReference type="GO" id="GO:0052856">
    <property type="term" value="F:NAD(P)HX epimerase activity"/>
    <property type="evidence" value="ECO:0007669"/>
    <property type="project" value="UniProtKB-UniRule"/>
</dbReference>
<evidence type="ECO:0000256" key="14">
    <source>
        <dbReference type="ARBA" id="ARBA00025153"/>
    </source>
</evidence>
<dbReference type="Proteomes" id="UP000462363">
    <property type="component" value="Unassembled WGS sequence"/>
</dbReference>
<feature type="binding site" evidence="18">
    <location>
        <position position="135"/>
    </location>
    <ligand>
        <name>(6S)-NADPHX</name>
        <dbReference type="ChEBI" id="CHEBI:64076"/>
    </ligand>
</feature>
<evidence type="ECO:0000313" key="22">
    <source>
        <dbReference type="EMBL" id="MSS40455.1"/>
    </source>
</evidence>
<comment type="catalytic activity">
    <reaction evidence="16 17 19">
        <text>(6S)-NADPHX + ADP = AMP + phosphate + NADPH + H(+)</text>
        <dbReference type="Rhea" id="RHEA:32235"/>
        <dbReference type="ChEBI" id="CHEBI:15378"/>
        <dbReference type="ChEBI" id="CHEBI:43474"/>
        <dbReference type="ChEBI" id="CHEBI:57783"/>
        <dbReference type="ChEBI" id="CHEBI:64076"/>
        <dbReference type="ChEBI" id="CHEBI:456215"/>
        <dbReference type="ChEBI" id="CHEBI:456216"/>
        <dbReference type="EC" id="4.2.1.136"/>
    </reaction>
</comment>
<proteinExistence type="inferred from homology"/>
<feature type="binding site" evidence="18">
    <location>
        <position position="59"/>
    </location>
    <ligand>
        <name>K(+)</name>
        <dbReference type="ChEBI" id="CHEBI:29103"/>
    </ligand>
</feature>
<comment type="cofactor">
    <cofactor evidence="18 19">
        <name>K(+)</name>
        <dbReference type="ChEBI" id="CHEBI:29103"/>
    </cofactor>
    <text evidence="18 19">Binds 1 potassium ion per subunit.</text>
</comment>
<dbReference type="Pfam" id="PF01256">
    <property type="entry name" value="Carb_kinase"/>
    <property type="match status" value="1"/>
</dbReference>
<dbReference type="Gene3D" id="3.40.1190.20">
    <property type="match status" value="1"/>
</dbReference>
<keyword evidence="7 17" id="KW-0067">ATP-binding</keyword>
<dbReference type="PIRSF" id="PIRSF017184">
    <property type="entry name" value="Nnr"/>
    <property type="match status" value="1"/>
</dbReference>
<evidence type="ECO:0000256" key="12">
    <source>
        <dbReference type="ARBA" id="ARBA00023239"/>
    </source>
</evidence>
<evidence type="ECO:0000256" key="4">
    <source>
        <dbReference type="ARBA" id="ARBA00009524"/>
    </source>
</evidence>
<feature type="binding site" evidence="18">
    <location>
        <position position="120"/>
    </location>
    <ligand>
        <name>K(+)</name>
        <dbReference type="ChEBI" id="CHEBI:29103"/>
    </ligand>
</feature>
<dbReference type="GeneID" id="62697120"/>
<dbReference type="PANTHER" id="PTHR12592:SF0">
    <property type="entry name" value="ATP-DEPENDENT (S)-NAD(P)H-HYDRATE DEHYDRATASE"/>
    <property type="match status" value="1"/>
</dbReference>
<keyword evidence="12 17" id="KW-0456">Lyase</keyword>
<feature type="binding site" evidence="17">
    <location>
        <position position="436"/>
    </location>
    <ligand>
        <name>AMP</name>
        <dbReference type="ChEBI" id="CHEBI:456215"/>
    </ligand>
</feature>
<dbReference type="EC" id="5.1.99.6" evidence="19"/>
<dbReference type="EMBL" id="VUMB01000015">
    <property type="protein sequence ID" value="MSS40455.1"/>
    <property type="molecule type" value="Genomic_DNA"/>
</dbReference>
<dbReference type="AlphaFoldDB" id="A0A844FBP5"/>
<evidence type="ECO:0000313" key="23">
    <source>
        <dbReference type="Proteomes" id="UP000462363"/>
    </source>
</evidence>
<dbReference type="Gene3D" id="3.40.50.10260">
    <property type="entry name" value="YjeF N-terminal domain"/>
    <property type="match status" value="1"/>
</dbReference>
<dbReference type="GO" id="GO:0110051">
    <property type="term" value="P:metabolite repair"/>
    <property type="evidence" value="ECO:0007669"/>
    <property type="project" value="TreeGrafter"/>
</dbReference>
<reference evidence="22 23" key="1">
    <citation type="submission" date="2019-08" db="EMBL/GenBank/DDBJ databases">
        <title>In-depth cultivation of the pig gut microbiome towards novel bacterial diversity and tailored functional studies.</title>
        <authorList>
            <person name="Wylensek D."/>
            <person name="Hitch T.C.A."/>
            <person name="Clavel T."/>
        </authorList>
    </citation>
    <scope>NUCLEOTIDE SEQUENCE [LARGE SCALE GENOMIC DNA]</scope>
    <source>
        <strain evidence="22 23">BL-389-WT-3D</strain>
    </source>
</reference>
<feature type="domain" description="YjeF N-terminal" evidence="21">
    <location>
        <begin position="10"/>
        <end position="210"/>
    </location>
</feature>
<feature type="binding site" evidence="17">
    <location>
        <position position="318"/>
    </location>
    <ligand>
        <name>(6S)-NADPHX</name>
        <dbReference type="ChEBI" id="CHEBI:64076"/>
    </ligand>
</feature>
<evidence type="ECO:0000256" key="17">
    <source>
        <dbReference type="HAMAP-Rule" id="MF_01965"/>
    </source>
</evidence>
<evidence type="ECO:0000256" key="11">
    <source>
        <dbReference type="ARBA" id="ARBA00023235"/>
    </source>
</evidence>
<comment type="catalytic activity">
    <reaction evidence="2 18 19">
        <text>(6R)-NADPHX = (6S)-NADPHX</text>
        <dbReference type="Rhea" id="RHEA:32227"/>
        <dbReference type="ChEBI" id="CHEBI:64076"/>
        <dbReference type="ChEBI" id="CHEBI:64077"/>
        <dbReference type="EC" id="5.1.99.6"/>
    </reaction>
</comment>
<comment type="catalytic activity">
    <reaction evidence="1 18 19">
        <text>(6R)-NADHX = (6S)-NADHX</text>
        <dbReference type="Rhea" id="RHEA:32215"/>
        <dbReference type="ChEBI" id="CHEBI:64074"/>
        <dbReference type="ChEBI" id="CHEBI:64075"/>
        <dbReference type="EC" id="5.1.99.6"/>
    </reaction>
</comment>
<dbReference type="SUPFAM" id="SSF64153">
    <property type="entry name" value="YjeF N-terminal domain-like"/>
    <property type="match status" value="1"/>
</dbReference>
<dbReference type="PROSITE" id="PS51385">
    <property type="entry name" value="YJEF_N"/>
    <property type="match status" value="1"/>
</dbReference>
<evidence type="ECO:0000256" key="9">
    <source>
        <dbReference type="ARBA" id="ARBA00022958"/>
    </source>
</evidence>
<accession>A0A844FBP5</accession>
<dbReference type="InterPro" id="IPR000631">
    <property type="entry name" value="CARKD"/>
</dbReference>
<evidence type="ECO:0000256" key="16">
    <source>
        <dbReference type="ARBA" id="ARBA00049209"/>
    </source>
</evidence>
<dbReference type="Pfam" id="PF03853">
    <property type="entry name" value="YjeF_N"/>
    <property type="match status" value="1"/>
</dbReference>
<evidence type="ECO:0000259" key="20">
    <source>
        <dbReference type="PROSITE" id="PS51383"/>
    </source>
</evidence>
<comment type="function">
    <text evidence="17">Catalyzes the dehydration of the S-form of NAD(P)HX at the expense of ADP, which is converted to AMP. Together with NAD(P)HX epimerase, which catalyzes the epimerization of the S- and R-forms, the enzyme allows the repair of both epimers of NAD(P)HX, a damaged form of NAD(P)H that is a result of enzymatic or heat-dependent hydration.</text>
</comment>
<dbReference type="NCBIfam" id="TIGR00196">
    <property type="entry name" value="yjeF_cterm"/>
    <property type="match status" value="1"/>
</dbReference>
<dbReference type="NCBIfam" id="TIGR00197">
    <property type="entry name" value="yjeF_nterm"/>
    <property type="match status" value="1"/>
</dbReference>
<evidence type="ECO:0000256" key="6">
    <source>
        <dbReference type="ARBA" id="ARBA00022741"/>
    </source>
</evidence>
<keyword evidence="8 17" id="KW-0521">NADP</keyword>
<evidence type="ECO:0000256" key="1">
    <source>
        <dbReference type="ARBA" id="ARBA00000013"/>
    </source>
</evidence>
<comment type="similarity">
    <text evidence="4 19">In the C-terminal section; belongs to the NnrD/CARKD family.</text>
</comment>
<feature type="binding site" evidence="17">
    <location>
        <position position="437"/>
    </location>
    <ligand>
        <name>(6S)-NADPHX</name>
        <dbReference type="ChEBI" id="CHEBI:64076"/>
    </ligand>
</feature>
<evidence type="ECO:0000256" key="2">
    <source>
        <dbReference type="ARBA" id="ARBA00000909"/>
    </source>
</evidence>
<dbReference type="PROSITE" id="PS51383">
    <property type="entry name" value="YJEF_C_3"/>
    <property type="match status" value="1"/>
</dbReference>
<feature type="binding site" evidence="17">
    <location>
        <begin position="407"/>
        <end position="411"/>
    </location>
    <ligand>
        <name>AMP</name>
        <dbReference type="ChEBI" id="CHEBI:456215"/>
    </ligand>
</feature>
<keyword evidence="9 18" id="KW-0630">Potassium</keyword>
<protein>
    <recommendedName>
        <fullName evidence="19">Bifunctional NAD(P)H-hydrate repair enzyme</fullName>
    </recommendedName>
    <alternativeName>
        <fullName evidence="19">Nicotinamide nucleotide repair protein</fullName>
    </alternativeName>
    <domain>
        <recommendedName>
            <fullName evidence="19">ADP-dependent (S)-NAD(P)H-hydrate dehydratase</fullName>
            <ecNumber evidence="19">4.2.1.136</ecNumber>
        </recommendedName>
        <alternativeName>
            <fullName evidence="19">ADP-dependent NAD(P)HX dehydratase</fullName>
        </alternativeName>
    </domain>
    <domain>
        <recommendedName>
            <fullName evidence="19">NAD(P)H-hydrate epimerase</fullName>
            <ecNumber evidence="19">5.1.99.6</ecNumber>
        </recommendedName>
    </domain>
</protein>
<evidence type="ECO:0000256" key="19">
    <source>
        <dbReference type="PIRNR" id="PIRNR017184"/>
    </source>
</evidence>
<feature type="binding site" evidence="17">
    <location>
        <position position="370"/>
    </location>
    <ligand>
        <name>(6S)-NADPHX</name>
        <dbReference type="ChEBI" id="CHEBI:64076"/>
    </ligand>
</feature>
<dbReference type="CDD" id="cd01171">
    <property type="entry name" value="YXKO-related"/>
    <property type="match status" value="1"/>
</dbReference>
<evidence type="ECO:0000259" key="21">
    <source>
        <dbReference type="PROSITE" id="PS51385"/>
    </source>
</evidence>
<keyword evidence="5 18" id="KW-0479">Metal-binding</keyword>
<sequence length="505" mass="55472">MRYLASSRQMKMADQYTMQELGVPSMELMERAALKCVEVMEAQRLDLSRPCIVCGSGNNGGDGFAIARLLNQKGYPVTVCFVGNESHRTEETRSQMRLLKETGADICNEYKPGEYSIIIDAIFGVGLGREIIGRYLKVIRQMNEANAIKFAVDIPSGVSADEGCILGVAFQADITVTFQMEKVGLGLYPGKGYAGKVIVADIGIDTDKTVADIGVAYTYEPEEFRKLLPRRMEDSNKGMYGRLLIIAGSKGMSGAAYLNAKAAYKAGAGLVQIYTPEDNRIILQELLPEAIVKTYDFFDEGELIRLLKWADTVCIGSGMGTSEKSKKILKTALENLSVPCLIDADGLNLIAEHRKYMDRIPHDHLIITPHMKEMSRLTGISVLELKSRRMEILKEFTEKHHITCVLKDSSTVVASPGERAYINRSGNASMAKAGAGDVLAGIVAGLMAQGMDCQEAGILGTYLHGRAGDLARREKGSYSVMAGDLIEYLSEAFKEQEEKNYEQLY</sequence>
<dbReference type="InterPro" id="IPR030677">
    <property type="entry name" value="Nnr"/>
</dbReference>
<dbReference type="SUPFAM" id="SSF53613">
    <property type="entry name" value="Ribokinase-like"/>
    <property type="match status" value="1"/>
</dbReference>
<keyword evidence="13" id="KW-0511">Multifunctional enzyme</keyword>
<keyword evidence="6 17" id="KW-0547">Nucleotide-binding</keyword>
<dbReference type="HAMAP" id="MF_01966">
    <property type="entry name" value="NADHX_epimerase"/>
    <property type="match status" value="1"/>
</dbReference>